<comment type="similarity">
    <text evidence="1">Belongs to the UPF0337 (CsbD) family.</text>
</comment>
<organism evidence="4 5">
    <name type="scientific">Streptomyces nymphaeiformis</name>
    <dbReference type="NCBI Taxonomy" id="2663842"/>
    <lineage>
        <taxon>Bacteria</taxon>
        <taxon>Bacillati</taxon>
        <taxon>Actinomycetota</taxon>
        <taxon>Actinomycetes</taxon>
        <taxon>Kitasatosporales</taxon>
        <taxon>Streptomycetaceae</taxon>
        <taxon>Streptomyces</taxon>
    </lineage>
</organism>
<gene>
    <name evidence="4" type="ORF">GGE06_005790</name>
</gene>
<feature type="domain" description="CsbD-like" evidence="3">
    <location>
        <begin position="6"/>
        <end position="50"/>
    </location>
</feature>
<reference evidence="4 5" key="1">
    <citation type="submission" date="2020-08" db="EMBL/GenBank/DDBJ databases">
        <title>Genomic Encyclopedia of Type Strains, Phase III (KMG-III): the genomes of soil and plant-associated and newly described type strains.</title>
        <authorList>
            <person name="Whitman W."/>
        </authorList>
    </citation>
    <scope>NUCLEOTIDE SEQUENCE [LARGE SCALE GENOMIC DNA]</scope>
    <source>
        <strain evidence="4 5">SFB5A</strain>
    </source>
</reference>
<dbReference type="Gene3D" id="1.10.1470.10">
    <property type="entry name" value="YjbJ"/>
    <property type="match status" value="1"/>
</dbReference>
<evidence type="ECO:0000313" key="5">
    <source>
        <dbReference type="Proteomes" id="UP000582643"/>
    </source>
</evidence>
<keyword evidence="5" id="KW-1185">Reference proteome</keyword>
<evidence type="ECO:0000313" key="4">
    <source>
        <dbReference type="EMBL" id="MBB4984844.1"/>
    </source>
</evidence>
<dbReference type="Pfam" id="PF05532">
    <property type="entry name" value="CsbD"/>
    <property type="match status" value="1"/>
</dbReference>
<dbReference type="InterPro" id="IPR008462">
    <property type="entry name" value="CsbD"/>
</dbReference>
<protein>
    <submittedName>
        <fullName evidence="4">Uncharacterized protein YjbJ (UPF0337 family)</fullName>
    </submittedName>
</protein>
<dbReference type="RefSeq" id="WP_116157801.1">
    <property type="nucleotide sequence ID" value="NZ_JACHJY010000008.1"/>
</dbReference>
<dbReference type="Proteomes" id="UP000582643">
    <property type="component" value="Unassembled WGS sequence"/>
</dbReference>
<proteinExistence type="inferred from homology"/>
<comment type="caution">
    <text evidence="4">The sequence shown here is derived from an EMBL/GenBank/DDBJ whole genome shotgun (WGS) entry which is preliminary data.</text>
</comment>
<sequence length="62" mass="6694">MRKSRTEKSKGRIKEAAGKSTGDRMMEAEGKADKAKGTAREAMEKVHEAAGKAGEAMKRRAS</sequence>
<dbReference type="AlphaFoldDB" id="A0A7W7XDK6"/>
<accession>A0A7W7XDK6</accession>
<name>A0A7W7XDK6_9ACTN</name>
<evidence type="ECO:0000256" key="1">
    <source>
        <dbReference type="ARBA" id="ARBA00009129"/>
    </source>
</evidence>
<evidence type="ECO:0000256" key="2">
    <source>
        <dbReference type="SAM" id="MobiDB-lite"/>
    </source>
</evidence>
<evidence type="ECO:0000259" key="3">
    <source>
        <dbReference type="Pfam" id="PF05532"/>
    </source>
</evidence>
<dbReference type="EMBL" id="JACHJY010000008">
    <property type="protein sequence ID" value="MBB4984844.1"/>
    <property type="molecule type" value="Genomic_DNA"/>
</dbReference>
<feature type="region of interest" description="Disordered" evidence="2">
    <location>
        <begin position="1"/>
        <end position="62"/>
    </location>
</feature>
<dbReference type="InterPro" id="IPR036629">
    <property type="entry name" value="YjbJ_sf"/>
</dbReference>
<dbReference type="SUPFAM" id="SSF69047">
    <property type="entry name" value="Hypothetical protein YjbJ"/>
    <property type="match status" value="1"/>
</dbReference>